<comment type="caution">
    <text evidence="1">The sequence shown here is derived from an EMBL/GenBank/DDBJ whole genome shotgun (WGS) entry which is preliminary data.</text>
</comment>
<reference evidence="1" key="1">
    <citation type="submission" date="2021-02" db="EMBL/GenBank/DDBJ databases">
        <authorList>
            <person name="Nowell W R."/>
        </authorList>
    </citation>
    <scope>NUCLEOTIDE SEQUENCE</scope>
</reference>
<accession>A0A8S2EYX5</accession>
<dbReference type="AlphaFoldDB" id="A0A8S2EYX5"/>
<evidence type="ECO:0000313" key="3">
    <source>
        <dbReference type="Proteomes" id="UP000677228"/>
    </source>
</evidence>
<organism evidence="1 3">
    <name type="scientific">Didymodactylos carnosus</name>
    <dbReference type="NCBI Taxonomy" id="1234261"/>
    <lineage>
        <taxon>Eukaryota</taxon>
        <taxon>Metazoa</taxon>
        <taxon>Spiralia</taxon>
        <taxon>Gnathifera</taxon>
        <taxon>Rotifera</taxon>
        <taxon>Eurotatoria</taxon>
        <taxon>Bdelloidea</taxon>
        <taxon>Philodinida</taxon>
        <taxon>Philodinidae</taxon>
        <taxon>Didymodactylos</taxon>
    </lineage>
</organism>
<sequence length="179" mass="20350">MHFLTSSARTPNVIKSPYKGDTYHTITMCLIESMNFDDEAPVHVCILRGLKNDLLLRLTGDTIRALKANSNAQSTEDGKDSDITDVKLRRLLDAIKYIDCGLNELPIVNNVIMVNLIADDTKQYIFQYEGNDIYYNRMVSAAKDYKNDTLSTIQKFIISSIYDHEIIHALNLLSQINMN</sequence>
<dbReference type="Proteomes" id="UP000677228">
    <property type="component" value="Unassembled WGS sequence"/>
</dbReference>
<dbReference type="EMBL" id="CAJOBA010040503">
    <property type="protein sequence ID" value="CAF4095780.1"/>
    <property type="molecule type" value="Genomic_DNA"/>
</dbReference>
<dbReference type="EMBL" id="CAJNOK010018932">
    <property type="protein sequence ID" value="CAF1290989.1"/>
    <property type="molecule type" value="Genomic_DNA"/>
</dbReference>
<proteinExistence type="predicted"/>
<dbReference type="Proteomes" id="UP000682733">
    <property type="component" value="Unassembled WGS sequence"/>
</dbReference>
<gene>
    <name evidence="1" type="ORF">OVA965_LOCUS28093</name>
    <name evidence="2" type="ORF">TMI583_LOCUS28842</name>
</gene>
<evidence type="ECO:0000313" key="1">
    <source>
        <dbReference type="EMBL" id="CAF1290989.1"/>
    </source>
</evidence>
<evidence type="ECO:0000313" key="2">
    <source>
        <dbReference type="EMBL" id="CAF4095780.1"/>
    </source>
</evidence>
<name>A0A8S2EYX5_9BILA</name>
<protein>
    <submittedName>
        <fullName evidence="1">Uncharacterized protein</fullName>
    </submittedName>
</protein>